<dbReference type="Gene3D" id="2.40.110.10">
    <property type="entry name" value="Butyryl-CoA Dehydrogenase, subunit A, domain 2"/>
    <property type="match status" value="1"/>
</dbReference>
<sequence length="97" mass="10557">MVSRYVGAICVEINNGALVNRAVSEAEMGSPTRGEDQVHMLLKLMMGILNGVKTYTSMSKALTHIIVAAYIEELKSVGFFLVDRNLPGVELPIIGTY</sequence>
<organism evidence="1 2">
    <name type="scientific">Staphylococcus aureus</name>
    <dbReference type="NCBI Taxonomy" id="1280"/>
    <lineage>
        <taxon>Bacteria</taxon>
        <taxon>Bacillati</taxon>
        <taxon>Bacillota</taxon>
        <taxon>Bacilli</taxon>
        <taxon>Bacillales</taxon>
        <taxon>Staphylococcaceae</taxon>
        <taxon>Staphylococcus</taxon>
    </lineage>
</organism>
<dbReference type="SUPFAM" id="SSF56645">
    <property type="entry name" value="Acyl-CoA dehydrogenase NM domain-like"/>
    <property type="match status" value="1"/>
</dbReference>
<evidence type="ECO:0000313" key="2">
    <source>
        <dbReference type="Proteomes" id="UP000249913"/>
    </source>
</evidence>
<gene>
    <name evidence="1" type="ORF">NCTC7878_00272</name>
</gene>
<dbReference type="GO" id="GO:0016627">
    <property type="term" value="F:oxidoreductase activity, acting on the CH-CH group of donors"/>
    <property type="evidence" value="ECO:0007669"/>
    <property type="project" value="InterPro"/>
</dbReference>
<dbReference type="Proteomes" id="UP000249913">
    <property type="component" value="Unassembled WGS sequence"/>
</dbReference>
<dbReference type="InterPro" id="IPR046373">
    <property type="entry name" value="Acyl-CoA_Oxase/DH_mid-dom_sf"/>
</dbReference>
<accession>A0A2X2JS11</accession>
<reference evidence="1 2" key="1">
    <citation type="submission" date="2018-06" db="EMBL/GenBank/DDBJ databases">
        <authorList>
            <consortium name="Pathogen Informatics"/>
            <person name="Doyle S."/>
        </authorList>
    </citation>
    <scope>NUCLEOTIDE SEQUENCE [LARGE SCALE GENOMIC DNA]</scope>
    <source>
        <strain evidence="1 2">NCTC7878</strain>
    </source>
</reference>
<dbReference type="AlphaFoldDB" id="A0A2X2JS11"/>
<evidence type="ECO:0000313" key="1">
    <source>
        <dbReference type="EMBL" id="SPZ96812.1"/>
    </source>
</evidence>
<dbReference type="InterPro" id="IPR009100">
    <property type="entry name" value="AcylCoA_DH/oxidase_NM_dom_sf"/>
</dbReference>
<proteinExistence type="predicted"/>
<protein>
    <submittedName>
        <fullName evidence="1">Acyl-CoA dehydrogenase</fullName>
    </submittedName>
</protein>
<dbReference type="EMBL" id="UAUX01000002">
    <property type="protein sequence ID" value="SPZ96812.1"/>
    <property type="molecule type" value="Genomic_DNA"/>
</dbReference>
<name>A0A2X2JS11_STAAU</name>